<reference evidence="8 9" key="1">
    <citation type="submission" date="2014-10" db="EMBL/GenBank/DDBJ databases">
        <title>Draft genome of the hookworm Ancylostoma caninum.</title>
        <authorList>
            <person name="Mitreva M."/>
        </authorList>
    </citation>
    <scope>NUCLEOTIDE SEQUENCE [LARGE SCALE GENOMIC DNA]</scope>
    <source>
        <strain evidence="8 9">Baltimore</strain>
    </source>
</reference>
<dbReference type="SUPFAM" id="SSF56112">
    <property type="entry name" value="Protein kinase-like (PK-like)"/>
    <property type="match status" value="1"/>
</dbReference>
<keyword evidence="9" id="KW-1185">Reference proteome</keyword>
<dbReference type="PANTHER" id="PTHR24355">
    <property type="entry name" value="G PROTEIN-COUPLED RECEPTOR KINASE/RIBOSOMAL PROTEIN S6 KINASE"/>
    <property type="match status" value="1"/>
</dbReference>
<comment type="caution">
    <text evidence="8">The sequence shown here is derived from an EMBL/GenBank/DDBJ whole genome shotgun (WGS) entry which is preliminary data.</text>
</comment>
<evidence type="ECO:0000313" key="9">
    <source>
        <dbReference type="Proteomes" id="UP000252519"/>
    </source>
</evidence>
<evidence type="ECO:0000256" key="6">
    <source>
        <dbReference type="PROSITE-ProRule" id="PRU10141"/>
    </source>
</evidence>
<dbReference type="PROSITE" id="PS00107">
    <property type="entry name" value="PROTEIN_KINASE_ATP"/>
    <property type="match status" value="1"/>
</dbReference>
<dbReference type="InterPro" id="IPR017441">
    <property type="entry name" value="Protein_kinase_ATP_BS"/>
</dbReference>
<evidence type="ECO:0000256" key="2">
    <source>
        <dbReference type="ARBA" id="ARBA00022679"/>
    </source>
</evidence>
<dbReference type="InterPro" id="IPR011009">
    <property type="entry name" value="Kinase-like_dom_sf"/>
</dbReference>
<dbReference type="EMBL" id="JOJR01000374">
    <property type="protein sequence ID" value="RCN38828.1"/>
    <property type="molecule type" value="Genomic_DNA"/>
</dbReference>
<dbReference type="InterPro" id="IPR000719">
    <property type="entry name" value="Prot_kinase_dom"/>
</dbReference>
<evidence type="ECO:0000259" key="7">
    <source>
        <dbReference type="PROSITE" id="PS50011"/>
    </source>
</evidence>
<dbReference type="AlphaFoldDB" id="A0A368G576"/>
<evidence type="ECO:0000256" key="1">
    <source>
        <dbReference type="ARBA" id="ARBA00022527"/>
    </source>
</evidence>
<evidence type="ECO:0000256" key="3">
    <source>
        <dbReference type="ARBA" id="ARBA00022741"/>
    </source>
</evidence>
<dbReference type="Proteomes" id="UP000252519">
    <property type="component" value="Unassembled WGS sequence"/>
</dbReference>
<gene>
    <name evidence="8" type="ORF">ANCCAN_15263</name>
</gene>
<sequence length="148" mass="16832">MSFVQPIESDSHAYVRELRRKESMRDRCRSLDEIQVEQGSSEEIVPVSSFESCVSLQRKEFPVPWLEALFLPEFPSRSSITEHNFLISNEIGYGSFGRVYRAVAKNNARGVYALKVQQKSLILGKDAVQQVRREVAVQVSVSFLPVPL</sequence>
<name>A0A368G576_ANCCA</name>
<feature type="binding site" evidence="6">
    <location>
        <position position="115"/>
    </location>
    <ligand>
        <name>ATP</name>
        <dbReference type="ChEBI" id="CHEBI:30616"/>
    </ligand>
</feature>
<dbReference type="PROSITE" id="PS50011">
    <property type="entry name" value="PROTEIN_KINASE_DOM"/>
    <property type="match status" value="1"/>
</dbReference>
<organism evidence="8 9">
    <name type="scientific">Ancylostoma caninum</name>
    <name type="common">Dog hookworm</name>
    <dbReference type="NCBI Taxonomy" id="29170"/>
    <lineage>
        <taxon>Eukaryota</taxon>
        <taxon>Metazoa</taxon>
        <taxon>Ecdysozoa</taxon>
        <taxon>Nematoda</taxon>
        <taxon>Chromadorea</taxon>
        <taxon>Rhabditida</taxon>
        <taxon>Rhabditina</taxon>
        <taxon>Rhabditomorpha</taxon>
        <taxon>Strongyloidea</taxon>
        <taxon>Ancylostomatidae</taxon>
        <taxon>Ancylostomatinae</taxon>
        <taxon>Ancylostoma</taxon>
    </lineage>
</organism>
<keyword evidence="1" id="KW-0723">Serine/threonine-protein kinase</keyword>
<keyword evidence="4" id="KW-0418">Kinase</keyword>
<protein>
    <recommendedName>
        <fullName evidence="7">Protein kinase domain-containing protein</fullName>
    </recommendedName>
</protein>
<evidence type="ECO:0000256" key="5">
    <source>
        <dbReference type="ARBA" id="ARBA00022840"/>
    </source>
</evidence>
<dbReference type="Gene3D" id="3.30.200.20">
    <property type="entry name" value="Phosphorylase Kinase, domain 1"/>
    <property type="match status" value="1"/>
</dbReference>
<dbReference type="STRING" id="29170.A0A368G576"/>
<proteinExistence type="predicted"/>
<keyword evidence="2" id="KW-0808">Transferase</keyword>
<evidence type="ECO:0000313" key="8">
    <source>
        <dbReference type="EMBL" id="RCN38828.1"/>
    </source>
</evidence>
<evidence type="ECO:0000256" key="4">
    <source>
        <dbReference type="ARBA" id="ARBA00022777"/>
    </source>
</evidence>
<dbReference type="OrthoDB" id="3205605at2759"/>
<keyword evidence="3 6" id="KW-0547">Nucleotide-binding</keyword>
<dbReference type="PANTHER" id="PTHR24355:SF1">
    <property type="entry name" value="RIBOSOMAL PROTEIN S6 KINASE-RELATED PROTEIN"/>
    <property type="match status" value="1"/>
</dbReference>
<dbReference type="GO" id="GO:0004674">
    <property type="term" value="F:protein serine/threonine kinase activity"/>
    <property type="evidence" value="ECO:0007669"/>
    <property type="project" value="UniProtKB-KW"/>
</dbReference>
<accession>A0A368G576</accession>
<dbReference type="GO" id="GO:0005524">
    <property type="term" value="F:ATP binding"/>
    <property type="evidence" value="ECO:0007669"/>
    <property type="project" value="UniProtKB-UniRule"/>
</dbReference>
<feature type="domain" description="Protein kinase" evidence="7">
    <location>
        <begin position="85"/>
        <end position="148"/>
    </location>
</feature>
<keyword evidence="5 6" id="KW-0067">ATP-binding</keyword>